<dbReference type="NCBIfam" id="TIGR03505">
    <property type="entry name" value="FimV_core"/>
    <property type="match status" value="1"/>
</dbReference>
<protein>
    <submittedName>
        <fullName evidence="3">FimV/HubP family polar landmark protein</fullName>
    </submittedName>
</protein>
<evidence type="ECO:0000313" key="3">
    <source>
        <dbReference type="EMBL" id="MES0874465.1"/>
    </source>
</evidence>
<dbReference type="Pfam" id="PF25800">
    <property type="entry name" value="FimV_N"/>
    <property type="match status" value="1"/>
</dbReference>
<name>A0ABV2ACK8_9GAMM</name>
<dbReference type="PANTHER" id="PTHR48148">
    <property type="entry name" value="KERATINOCYTE PROLINE-RICH PROTEIN"/>
    <property type="match status" value="1"/>
</dbReference>
<reference evidence="3 4" key="1">
    <citation type="submission" date="2024-06" db="EMBL/GenBank/DDBJ databases">
        <authorList>
            <person name="Li Z."/>
            <person name="Jiang Y."/>
        </authorList>
    </citation>
    <scope>NUCLEOTIDE SEQUENCE [LARGE SCALE GENOMIC DNA]</scope>
    <source>
        <strain evidence="3 4">HSW-8</strain>
    </source>
</reference>
<comment type="caution">
    <text evidence="3">The sequence shown here is derived from an EMBL/GenBank/DDBJ whole genome shotgun (WGS) entry which is preliminary data.</text>
</comment>
<dbReference type="InterPro" id="IPR020012">
    <property type="entry name" value="LysM_FimV"/>
</dbReference>
<feature type="region of interest" description="Disordered" evidence="1">
    <location>
        <begin position="152"/>
        <end position="207"/>
    </location>
</feature>
<feature type="compositionally biased region" description="Pro residues" evidence="1">
    <location>
        <begin position="307"/>
        <end position="343"/>
    </location>
</feature>
<accession>A0ABV2ACK8</accession>
<dbReference type="Gene3D" id="1.20.58.2200">
    <property type="match status" value="1"/>
</dbReference>
<dbReference type="InterPro" id="IPR057840">
    <property type="entry name" value="FimV_N"/>
</dbReference>
<dbReference type="NCBIfam" id="TIGR03504">
    <property type="entry name" value="FimV_Cterm"/>
    <property type="match status" value="1"/>
</dbReference>
<evidence type="ECO:0000313" key="4">
    <source>
        <dbReference type="Proteomes" id="UP001465331"/>
    </source>
</evidence>
<feature type="compositionally biased region" description="Low complexity" evidence="1">
    <location>
        <begin position="152"/>
        <end position="166"/>
    </location>
</feature>
<dbReference type="SUPFAM" id="SSF48452">
    <property type="entry name" value="TPR-like"/>
    <property type="match status" value="1"/>
</dbReference>
<dbReference type="PANTHER" id="PTHR48148:SF3">
    <property type="entry name" value="KERATINOCYTE PROLINE-RICH PROTEIN"/>
    <property type="match status" value="1"/>
</dbReference>
<proteinExistence type="predicted"/>
<feature type="compositionally biased region" description="Pro residues" evidence="1">
    <location>
        <begin position="167"/>
        <end position="183"/>
    </location>
</feature>
<dbReference type="InterPro" id="IPR038440">
    <property type="entry name" value="FimV_C_sf"/>
</dbReference>
<feature type="region of interest" description="Disordered" evidence="1">
    <location>
        <begin position="713"/>
        <end position="732"/>
    </location>
</feature>
<sequence>MRRTLAALAVVLPAWWVQSAAALGLGEIEVSSRLNQRFAATIPVHDATPEALAALEVRLASNAEFERVGLERSAYLSTLRFRARTDGLPRIEVSSDELAREPVMTLLLEIRDGNSRMLREYTVLLDPPDFRAVEPDVDVFYETAAEAAAPAAHAGAVERPAAVETPVPTPAPAPVQTPSPTPQPAVRASAAPSDPGPSVPVLQDGRYGPVGAKETLWSIATRLRPDGVTMDQMLLALYRSNPQAFAGGINGLLEGAILEVPSKATITAVGADAARDEVMRLRRGRTAAPAAIAPPPRSAPQAAAAPTPEPTPEPTPAPKPEPTPEPTPAPTPQPTVEPTPEVAPTPEATQDAALPSDVASEDPFKADDSTPLETSGDTVPEDAAREDEEIVVDTPLPASSAPSLLETLLIPLILGLLILGGLGYVVSRVLARRGRSAGLDAPMGVKPTSRAATVPKPTAVAAPAAAATAAATAAKKKSVDEGFEALQAALDADERGAAAATTQTRESTQQFSTEQFDTAALDTTQAAGSADKTATAQEPVDFDLTGQFESQTVQIKLDADDPLSEADFHHAYGLYDEAALLLNQAIQREPTRADLRMKLAETYFAAGKADEFVACAEALKPMLGASDWQKVAIMGQQLVPAHALFSDGVAAAATAVDLDLGSAPNPDGDAGAVLDFDITPIDVPRLDTPELQLAPADKGAALEFDLSEFDLATPTQAEPPAPQPAAGGNTVDFDLDLSAFDDAPTPTPAAEPERPAKPAAPPAADAALDFDLDTPGAAPAVDGGLDAGAVTGEIRLDDIDLGDLGDAADVSDEAATKLDLARAYLDMGDREMARALLDEVVQQGSDAQRQDAQKLIAQLG</sequence>
<dbReference type="InterPro" id="IPR011990">
    <property type="entry name" value="TPR-like_helical_dom_sf"/>
</dbReference>
<dbReference type="EMBL" id="JBEPIJ010000011">
    <property type="protein sequence ID" value="MES0874465.1"/>
    <property type="molecule type" value="Genomic_DNA"/>
</dbReference>
<dbReference type="Gene3D" id="1.25.40.10">
    <property type="entry name" value="Tetratricopeptide repeat domain"/>
    <property type="match status" value="1"/>
</dbReference>
<keyword evidence="4" id="KW-1185">Reference proteome</keyword>
<dbReference type="Pfam" id="PF14559">
    <property type="entry name" value="TPR_19"/>
    <property type="match status" value="1"/>
</dbReference>
<dbReference type="RefSeq" id="WP_352889676.1">
    <property type="nucleotide sequence ID" value="NZ_JBEPIJ010000011.1"/>
</dbReference>
<feature type="region of interest" description="Disordered" evidence="1">
    <location>
        <begin position="286"/>
        <end position="386"/>
    </location>
</feature>
<organism evidence="3 4">
    <name type="scientific">Sinimarinibacterium thermocellulolyticum</name>
    <dbReference type="NCBI Taxonomy" id="3170016"/>
    <lineage>
        <taxon>Bacteria</taxon>
        <taxon>Pseudomonadati</taxon>
        <taxon>Pseudomonadota</taxon>
        <taxon>Gammaproteobacteria</taxon>
        <taxon>Nevskiales</taxon>
        <taxon>Nevskiaceae</taxon>
        <taxon>Sinimarinibacterium</taxon>
    </lineage>
</organism>
<feature type="region of interest" description="Disordered" evidence="1">
    <location>
        <begin position="737"/>
        <end position="763"/>
    </location>
</feature>
<gene>
    <name evidence="3" type="ORF">ABSH63_10680</name>
</gene>
<evidence type="ECO:0000259" key="2">
    <source>
        <dbReference type="Pfam" id="PF25800"/>
    </source>
</evidence>
<feature type="domain" description="FimV N-terminal" evidence="2">
    <location>
        <begin position="23"/>
        <end position="128"/>
    </location>
</feature>
<evidence type="ECO:0000256" key="1">
    <source>
        <dbReference type="SAM" id="MobiDB-lite"/>
    </source>
</evidence>
<dbReference type="InterPro" id="IPR020011">
    <property type="entry name" value="FimV_C"/>
</dbReference>
<feature type="compositionally biased region" description="Low complexity" evidence="1">
    <location>
        <begin position="737"/>
        <end position="750"/>
    </location>
</feature>
<dbReference type="Proteomes" id="UP001465331">
    <property type="component" value="Unassembled WGS sequence"/>
</dbReference>